<dbReference type="EMBL" id="BPVZ01000139">
    <property type="protein sequence ID" value="GKV40222.1"/>
    <property type="molecule type" value="Genomic_DNA"/>
</dbReference>
<dbReference type="Proteomes" id="UP001054252">
    <property type="component" value="Unassembled WGS sequence"/>
</dbReference>
<dbReference type="PANTHER" id="PTHR34123:SF4">
    <property type="entry name" value="PHOSPHORIBOSYLTRANSFERASE-LIKE PROTEIN, PUTATIVE (DUF2358)-RELATED"/>
    <property type="match status" value="1"/>
</dbReference>
<evidence type="ECO:0000313" key="1">
    <source>
        <dbReference type="EMBL" id="GKV40222.1"/>
    </source>
</evidence>
<keyword evidence="2" id="KW-1185">Reference proteome</keyword>
<name>A0AAV5LUR7_9ROSI</name>
<protein>
    <submittedName>
        <fullName evidence="1">Uncharacterized protein</fullName>
    </submittedName>
</protein>
<evidence type="ECO:0000313" key="2">
    <source>
        <dbReference type="Proteomes" id="UP001054252"/>
    </source>
</evidence>
<sequence>MAGICCPNPAVNRNWTTHQSSFNSQKAHRARCCSAAPGNGNGSKTPPLLKLAVSGVTELLRLFSFSEARRVNEVSTRETDEILVSGVDDVLGVLKADYKNAYFVTGAFLPSWDLFNLLL</sequence>
<gene>
    <name evidence="1" type="ORF">SLEP1_g47889</name>
</gene>
<accession>A0AAV5LUR7</accession>
<proteinExistence type="predicted"/>
<dbReference type="AlphaFoldDB" id="A0AAV5LUR7"/>
<organism evidence="1 2">
    <name type="scientific">Rubroshorea leprosula</name>
    <dbReference type="NCBI Taxonomy" id="152421"/>
    <lineage>
        <taxon>Eukaryota</taxon>
        <taxon>Viridiplantae</taxon>
        <taxon>Streptophyta</taxon>
        <taxon>Embryophyta</taxon>
        <taxon>Tracheophyta</taxon>
        <taxon>Spermatophyta</taxon>
        <taxon>Magnoliopsida</taxon>
        <taxon>eudicotyledons</taxon>
        <taxon>Gunneridae</taxon>
        <taxon>Pentapetalae</taxon>
        <taxon>rosids</taxon>
        <taxon>malvids</taxon>
        <taxon>Malvales</taxon>
        <taxon>Dipterocarpaceae</taxon>
        <taxon>Rubroshorea</taxon>
    </lineage>
</organism>
<reference evidence="1 2" key="1">
    <citation type="journal article" date="2021" name="Commun. Biol.">
        <title>The genome of Shorea leprosula (Dipterocarpaceae) highlights the ecological relevance of drought in aseasonal tropical rainforests.</title>
        <authorList>
            <person name="Ng K.K.S."/>
            <person name="Kobayashi M.J."/>
            <person name="Fawcett J.A."/>
            <person name="Hatakeyama M."/>
            <person name="Paape T."/>
            <person name="Ng C.H."/>
            <person name="Ang C.C."/>
            <person name="Tnah L.H."/>
            <person name="Lee C.T."/>
            <person name="Nishiyama T."/>
            <person name="Sese J."/>
            <person name="O'Brien M.J."/>
            <person name="Copetti D."/>
            <person name="Mohd Noor M.I."/>
            <person name="Ong R.C."/>
            <person name="Putra M."/>
            <person name="Sireger I.Z."/>
            <person name="Indrioko S."/>
            <person name="Kosugi Y."/>
            <person name="Izuno A."/>
            <person name="Isagi Y."/>
            <person name="Lee S.L."/>
            <person name="Shimizu K.K."/>
        </authorList>
    </citation>
    <scope>NUCLEOTIDE SEQUENCE [LARGE SCALE GENOMIC DNA]</scope>
    <source>
        <strain evidence="1">214</strain>
    </source>
</reference>
<comment type="caution">
    <text evidence="1">The sequence shown here is derived from an EMBL/GenBank/DDBJ whole genome shotgun (WGS) entry which is preliminary data.</text>
</comment>
<dbReference type="PANTHER" id="PTHR34123">
    <property type="entry name" value="OS04G0578200 PROTEIN"/>
    <property type="match status" value="1"/>
</dbReference>